<dbReference type="GO" id="GO:0006078">
    <property type="term" value="P:(1-&gt;6)-beta-D-glucan biosynthetic process"/>
    <property type="evidence" value="ECO:0007669"/>
    <property type="project" value="TreeGrafter"/>
</dbReference>
<comment type="subcellular location">
    <subcellularLocation>
        <location evidence="1">Membrane</location>
    </subcellularLocation>
</comment>
<evidence type="ECO:0000313" key="6">
    <source>
        <dbReference type="EMBL" id="GMF31198.1"/>
    </source>
</evidence>
<proteinExistence type="predicted"/>
<keyword evidence="4" id="KW-0961">Cell wall biogenesis/degradation</keyword>
<dbReference type="Proteomes" id="UP001165083">
    <property type="component" value="Unassembled WGS sequence"/>
</dbReference>
<name>A0A9W6UEW9_9STRA</name>
<evidence type="ECO:0000256" key="5">
    <source>
        <dbReference type="SAM" id="Phobius"/>
    </source>
</evidence>
<dbReference type="AlphaFoldDB" id="A0A9W6UEW9"/>
<dbReference type="GO" id="GO:0071555">
    <property type="term" value="P:cell wall organization"/>
    <property type="evidence" value="ECO:0007669"/>
    <property type="project" value="UniProtKB-KW"/>
</dbReference>
<feature type="transmembrane region" description="Helical" evidence="5">
    <location>
        <begin position="246"/>
        <end position="267"/>
    </location>
</feature>
<dbReference type="GO" id="GO:0005886">
    <property type="term" value="C:plasma membrane"/>
    <property type="evidence" value="ECO:0007669"/>
    <property type="project" value="TreeGrafter"/>
</dbReference>
<evidence type="ECO:0000256" key="3">
    <source>
        <dbReference type="ARBA" id="ARBA00023180"/>
    </source>
</evidence>
<evidence type="ECO:0000313" key="7">
    <source>
        <dbReference type="Proteomes" id="UP001165083"/>
    </source>
</evidence>
<dbReference type="Pfam" id="PF03935">
    <property type="entry name" value="SKN1_KRE6_Sbg1"/>
    <property type="match status" value="1"/>
</dbReference>
<reference evidence="6" key="1">
    <citation type="submission" date="2023-04" db="EMBL/GenBank/DDBJ databases">
        <title>Phytophthora lilii NBRC 32176.</title>
        <authorList>
            <person name="Ichikawa N."/>
            <person name="Sato H."/>
            <person name="Tonouchi N."/>
        </authorList>
    </citation>
    <scope>NUCLEOTIDE SEQUENCE</scope>
    <source>
        <strain evidence="6">NBRC 32176</strain>
    </source>
</reference>
<keyword evidence="7" id="KW-1185">Reference proteome</keyword>
<dbReference type="PANTHER" id="PTHR31361">
    <property type="entry name" value="BETA-GLUCAN SYNTHESIS-ASSOCIATED PROTEIN KRE6-RELATED"/>
    <property type="match status" value="1"/>
</dbReference>
<dbReference type="GO" id="GO:0005789">
    <property type="term" value="C:endoplasmic reticulum membrane"/>
    <property type="evidence" value="ECO:0007669"/>
    <property type="project" value="TreeGrafter"/>
</dbReference>
<dbReference type="OrthoDB" id="412647at2759"/>
<gene>
    <name evidence="6" type="ORF">Plil01_001333900</name>
</gene>
<sequence>MTITLRGLAFGCSETSGGLPCDANPGSGMNPYKGRGAPEIDILEGGGTEISSSIQVGPGMHDDFRMLQDNESYFCIYSYSCTTIGANNQDVPTAYYNKLRGHKSCSWESKPPNAGVAGCYGDGTDEKTNAICDSFPMKMKIDYVRVYQDTSSMVYGCDPASHPTMQWIEDHIDLYEDFDNLVVEVSGKASCNTDADCTISTQGASSVRTGYCTDGRCECTSHAWTGPRFTETTSIGKDNDLYGPPLLLLIAVAVVAIVVTFGTILYSNGKDKLEKERALQKPRCQNGASEASRSYYNCTTYKSRQREEWLQHKLCVNKLDVVLRSRN</sequence>
<dbReference type="GO" id="GO:0015926">
    <property type="term" value="F:glucosidase activity"/>
    <property type="evidence" value="ECO:0007669"/>
    <property type="project" value="TreeGrafter"/>
</dbReference>
<dbReference type="PANTHER" id="PTHR31361:SF1">
    <property type="entry name" value="BETA-GLUCAN SYNTHESIS-ASSOCIATED PROTEIN KRE6-RELATED"/>
    <property type="match status" value="1"/>
</dbReference>
<comment type="caution">
    <text evidence="6">The sequence shown here is derived from an EMBL/GenBank/DDBJ whole genome shotgun (WGS) entry which is preliminary data.</text>
</comment>
<dbReference type="EMBL" id="BSXW01000888">
    <property type="protein sequence ID" value="GMF31198.1"/>
    <property type="molecule type" value="Genomic_DNA"/>
</dbReference>
<evidence type="ECO:0000256" key="2">
    <source>
        <dbReference type="ARBA" id="ARBA00023136"/>
    </source>
</evidence>
<evidence type="ECO:0000256" key="1">
    <source>
        <dbReference type="ARBA" id="ARBA00004370"/>
    </source>
</evidence>
<keyword evidence="5" id="KW-0812">Transmembrane</keyword>
<protein>
    <submittedName>
        <fullName evidence="6">Unnamed protein product</fullName>
    </submittedName>
</protein>
<organism evidence="6 7">
    <name type="scientific">Phytophthora lilii</name>
    <dbReference type="NCBI Taxonomy" id="2077276"/>
    <lineage>
        <taxon>Eukaryota</taxon>
        <taxon>Sar</taxon>
        <taxon>Stramenopiles</taxon>
        <taxon>Oomycota</taxon>
        <taxon>Peronosporomycetes</taxon>
        <taxon>Peronosporales</taxon>
        <taxon>Peronosporaceae</taxon>
        <taxon>Phytophthora</taxon>
    </lineage>
</organism>
<accession>A0A9W6UEW9</accession>
<evidence type="ECO:0000256" key="4">
    <source>
        <dbReference type="ARBA" id="ARBA00023316"/>
    </source>
</evidence>
<dbReference type="InterPro" id="IPR005629">
    <property type="entry name" value="Skn1/Kre6/Sbg1"/>
</dbReference>
<keyword evidence="5" id="KW-1133">Transmembrane helix</keyword>
<keyword evidence="2 5" id="KW-0472">Membrane</keyword>
<keyword evidence="3" id="KW-0325">Glycoprotein</keyword>